<dbReference type="KEGG" id="msil:METEAL_33640"/>
<dbReference type="Proteomes" id="UP001238179">
    <property type="component" value="Chromosome"/>
</dbReference>
<dbReference type="GO" id="GO:0002949">
    <property type="term" value="P:tRNA threonylcarbamoyladenosine modification"/>
    <property type="evidence" value="ECO:0007669"/>
    <property type="project" value="InterPro"/>
</dbReference>
<reference evidence="3" key="1">
    <citation type="journal article" date="2023" name="Int. J. Syst. Evol. Microbiol.">
        <title>Mesoterricola silvestris gen. nov., sp. nov., Mesoterricola sediminis sp. nov., Geothrix oryzae sp. nov., Geothrix edaphica sp. nov., Geothrix rubra sp. nov., and Geothrix limicola sp. nov., six novel members of Acidobacteriota isolated from soils.</title>
        <authorList>
            <person name="Itoh H."/>
            <person name="Sugisawa Y."/>
            <person name="Mise K."/>
            <person name="Xu Z."/>
            <person name="Kuniyasu M."/>
            <person name="Ushijima N."/>
            <person name="Kawano K."/>
            <person name="Kobayashi E."/>
            <person name="Shiratori Y."/>
            <person name="Masuda Y."/>
            <person name="Senoo K."/>
        </authorList>
    </citation>
    <scope>NUCLEOTIDE SEQUENCE [LARGE SCALE GENOMIC DNA]</scope>
    <source>
        <strain evidence="3">W79</strain>
    </source>
</reference>
<protein>
    <recommendedName>
        <fullName evidence="1">Gcp-like domain-containing protein</fullName>
    </recommendedName>
</protein>
<gene>
    <name evidence="2" type="ORF">METEAL_33640</name>
</gene>
<organism evidence="2 3">
    <name type="scientific">Mesoterricola silvestris</name>
    <dbReference type="NCBI Taxonomy" id="2927979"/>
    <lineage>
        <taxon>Bacteria</taxon>
        <taxon>Pseudomonadati</taxon>
        <taxon>Acidobacteriota</taxon>
        <taxon>Holophagae</taxon>
        <taxon>Holophagales</taxon>
        <taxon>Holophagaceae</taxon>
        <taxon>Mesoterricola</taxon>
    </lineage>
</organism>
<dbReference type="AlphaFoldDB" id="A0AA48GTQ5"/>
<sequence>MILGIDTTTERLHLALTKGRHTWTRGLDVGIGRSHSGTLLPTLEELLGEAQASPADLSGVVACVGPGGFTSLRIGVATAEGLALTGLPTWGFSAFELRGRALREGGLRGPAWILLDGQRQEAFAQLWDGGPLTPAQKLPLPALAERIQGAPWWTPSGFRERAQAHLPHPPLDLPHEEAATLAGLAGLCRDLPLGPAESPLVPFYLRETDAEVNFPQASTHLSEALRRGLAR</sequence>
<dbReference type="InterPro" id="IPR043129">
    <property type="entry name" value="ATPase_NBD"/>
</dbReference>
<accession>A0AA48GTQ5</accession>
<proteinExistence type="predicted"/>
<evidence type="ECO:0000313" key="2">
    <source>
        <dbReference type="EMBL" id="BDU74190.1"/>
    </source>
</evidence>
<dbReference type="Pfam" id="PF00814">
    <property type="entry name" value="TsaD"/>
    <property type="match status" value="1"/>
</dbReference>
<evidence type="ECO:0000313" key="3">
    <source>
        <dbReference type="Proteomes" id="UP001238179"/>
    </source>
</evidence>
<dbReference type="InterPro" id="IPR022496">
    <property type="entry name" value="T6A_TsaB"/>
</dbReference>
<keyword evidence="3" id="KW-1185">Reference proteome</keyword>
<dbReference type="RefSeq" id="WP_316412866.1">
    <property type="nucleotide sequence ID" value="NZ_AP027080.1"/>
</dbReference>
<feature type="domain" description="Gcp-like" evidence="1">
    <location>
        <begin position="33"/>
        <end position="123"/>
    </location>
</feature>
<dbReference type="InterPro" id="IPR000905">
    <property type="entry name" value="Gcp-like_dom"/>
</dbReference>
<dbReference type="SUPFAM" id="SSF53067">
    <property type="entry name" value="Actin-like ATPase domain"/>
    <property type="match status" value="1"/>
</dbReference>
<dbReference type="NCBIfam" id="TIGR03725">
    <property type="entry name" value="T6A_YeaZ"/>
    <property type="match status" value="1"/>
</dbReference>
<name>A0AA48GTQ5_9BACT</name>
<dbReference type="Gene3D" id="3.30.420.40">
    <property type="match status" value="2"/>
</dbReference>
<dbReference type="EMBL" id="AP027080">
    <property type="protein sequence ID" value="BDU74190.1"/>
    <property type="molecule type" value="Genomic_DNA"/>
</dbReference>
<evidence type="ECO:0000259" key="1">
    <source>
        <dbReference type="Pfam" id="PF00814"/>
    </source>
</evidence>